<name>A0A8H6BKZ7_DEKBR</name>
<reference evidence="3 4" key="1">
    <citation type="journal article" date="2020" name="Appl. Microbiol. Biotechnol.">
        <title>Targeted gene deletion in Brettanomyces bruxellensis with an expression-free CRISPR-Cas9 system.</title>
        <authorList>
            <person name="Varela C."/>
            <person name="Bartel C."/>
            <person name="Onetto C."/>
            <person name="Borneman A."/>
        </authorList>
    </citation>
    <scope>NUCLEOTIDE SEQUENCE [LARGE SCALE GENOMIC DNA]</scope>
    <source>
        <strain evidence="3 4">AWRI1613</strain>
    </source>
</reference>
<evidence type="ECO:0000256" key="2">
    <source>
        <dbReference type="SAM" id="MobiDB-lite"/>
    </source>
</evidence>
<comment type="caution">
    <text evidence="3">The sequence shown here is derived from an EMBL/GenBank/DDBJ whole genome shotgun (WGS) entry which is preliminary data.</text>
</comment>
<feature type="region of interest" description="Disordered" evidence="2">
    <location>
        <begin position="149"/>
        <end position="174"/>
    </location>
</feature>
<evidence type="ECO:0000256" key="1">
    <source>
        <dbReference type="SAM" id="Coils"/>
    </source>
</evidence>
<evidence type="ECO:0000313" key="4">
    <source>
        <dbReference type="Proteomes" id="UP000568158"/>
    </source>
</evidence>
<feature type="compositionally biased region" description="Acidic residues" evidence="2">
    <location>
        <begin position="154"/>
        <end position="168"/>
    </location>
</feature>
<protein>
    <submittedName>
        <fullName evidence="3">Uncharacterized protein</fullName>
    </submittedName>
</protein>
<gene>
    <name evidence="3" type="ORF">HII12_001552</name>
</gene>
<dbReference type="AlphaFoldDB" id="A0A8H6BKZ7"/>
<evidence type="ECO:0000313" key="3">
    <source>
        <dbReference type="EMBL" id="KAF6013573.1"/>
    </source>
</evidence>
<accession>A0A8H6BKZ7</accession>
<sequence>MTFLPYKVRQNPEFKNFGTSTAQSETYPFLAQNALETGQSSKTIEPRDPTSEASLVSLYGSIRSINNDNPDNPIPICRLPAWKRLCKVIGLPISENLDTFIAAHPILIGITITLTLKNVNKNRGVHLKFGDEDGNENKSSSAEIKKISTLVDLDGSESSDDDAPEEESISAGREIEKLKIRKEDAALEGKRKQEKERRRKIAERFREQKEEKLQKEKEEQELQKKREELKNRETNLPDELPEELLATYDPEERLQARPKKTKFKELTAEERANEKQKKLKEKLALVRELNKASQEKGPVKVKLLVKRKFDVPVSRISSRRNKWLRRKSIRRRL</sequence>
<proteinExistence type="predicted"/>
<feature type="coiled-coil region" evidence="1">
    <location>
        <begin position="269"/>
        <end position="296"/>
    </location>
</feature>
<organism evidence="3 4">
    <name type="scientific">Dekkera bruxellensis</name>
    <name type="common">Brettanomyces custersii</name>
    <dbReference type="NCBI Taxonomy" id="5007"/>
    <lineage>
        <taxon>Eukaryota</taxon>
        <taxon>Fungi</taxon>
        <taxon>Dikarya</taxon>
        <taxon>Ascomycota</taxon>
        <taxon>Saccharomycotina</taxon>
        <taxon>Pichiomycetes</taxon>
        <taxon>Pichiales</taxon>
        <taxon>Pichiaceae</taxon>
        <taxon>Brettanomyces</taxon>
    </lineage>
</organism>
<keyword evidence="1" id="KW-0175">Coiled coil</keyword>
<dbReference type="EMBL" id="JABCYN010000020">
    <property type="protein sequence ID" value="KAF6013573.1"/>
    <property type="molecule type" value="Genomic_DNA"/>
</dbReference>
<dbReference type="Proteomes" id="UP000568158">
    <property type="component" value="Unassembled WGS sequence"/>
</dbReference>
<feature type="region of interest" description="Disordered" evidence="2">
    <location>
        <begin position="208"/>
        <end position="243"/>
    </location>
</feature>
<feature type="compositionally biased region" description="Basic and acidic residues" evidence="2">
    <location>
        <begin position="208"/>
        <end position="235"/>
    </location>
</feature>